<name>A0A1C4GRR2_9GAMM</name>
<reference evidence="1 2" key="1">
    <citation type="submission" date="2016-08" db="EMBL/GenBank/DDBJ databases">
        <authorList>
            <person name="Seilhamer J.J."/>
        </authorList>
    </citation>
    <scope>NUCLEOTIDE SEQUENCE [LARGE SCALE GENOMIC DNA]</scope>
    <source>
        <strain evidence="1 2">ANC 4874</strain>
    </source>
</reference>
<dbReference type="AlphaFoldDB" id="A0A1C4GRR2"/>
<evidence type="ECO:0000313" key="1">
    <source>
        <dbReference type="EMBL" id="SCC70917.1"/>
    </source>
</evidence>
<dbReference type="EMBL" id="FMBK01000002">
    <property type="protein sequence ID" value="SCC70917.1"/>
    <property type="molecule type" value="Genomic_DNA"/>
</dbReference>
<evidence type="ECO:0000313" key="2">
    <source>
        <dbReference type="Proteomes" id="UP000243661"/>
    </source>
</evidence>
<proteinExistence type="predicted"/>
<organism evidence="1 2">
    <name type="scientific">Acinetobacter albensis</name>
    <dbReference type="NCBI Taxonomy" id="1673609"/>
    <lineage>
        <taxon>Bacteria</taxon>
        <taxon>Pseudomonadati</taxon>
        <taxon>Pseudomonadota</taxon>
        <taxon>Gammaproteobacteria</taxon>
        <taxon>Moraxellales</taxon>
        <taxon>Moraxellaceae</taxon>
        <taxon>Acinetobacter</taxon>
    </lineage>
</organism>
<dbReference type="Proteomes" id="UP000243661">
    <property type="component" value="Unassembled WGS sequence"/>
</dbReference>
<dbReference type="RefSeq" id="WP_092717549.1">
    <property type="nucleotide sequence ID" value="NZ_FMBK01000002.1"/>
</dbReference>
<protein>
    <submittedName>
        <fullName evidence="1">Uncharacterized protein</fullName>
    </submittedName>
</protein>
<sequence length="380" mass="44060">MTIDEIHTKISDKINQDILLNWAGKKELKEEDSESINNFVQEYSEDLISKEFIELAEIVLSVIYVSKDGKSLEKLKNDIFTSISEKHPLLFQGMADTGEKPLVFAKNIILLAINQMFKNEIEEGENPHKLIALSICIDFLKYYSANINVENKFSQEFIDIISQYNRDIIDRDWGNKVISRGTVLPLSNFINLTFEEGQSIPSEENYILKSHSNSVNLYNTTKSIEKNFINFRNSVISSYTQIKREQDLLWWLNVSHTTSHPDHQFYSYKEFLNPLISAVFMANDLCEIESLELPVPNKVKALLLESLYKCFPKIINENVDLVVIKVVFDDEFNIYPNIEILRNILKFLEKYCDLNLNVKPSMFILKILSLVEISKLGFEE</sequence>
<accession>A0A1C4GRR2</accession>
<dbReference type="OrthoDB" id="9968104at2"/>
<gene>
    <name evidence="1" type="ORF">GA0116959_1023</name>
</gene>